<dbReference type="Pfam" id="PF14850">
    <property type="entry name" value="Pro_dh-DNA_bdg"/>
    <property type="match status" value="1"/>
</dbReference>
<dbReference type="InterPro" id="IPR024082">
    <property type="entry name" value="PRODH_PutA_dom_II"/>
</dbReference>
<keyword evidence="1" id="KW-0560">Oxidoreductase</keyword>
<evidence type="ECO:0000259" key="3">
    <source>
        <dbReference type="Pfam" id="PF14850"/>
    </source>
</evidence>
<protein>
    <recommendedName>
        <fullName evidence="5">Proline dehydrogenase PutA domain-containing protein</fullName>
    </recommendedName>
</protein>
<sequence>MEAIFQNKFTNQGTLVKQQLLPDIQSFHNKFHDQIKQGALEIIQSAKNYKSHNAFEKLMHEYDLSSNEGIVLMCLAEALLRIPDTKTINDLIEDKIPTGDWKDHIKNDNNLFVNLSSLAFLVTGKIVKRNDLNEKELFKSLVKNISEPVLRSAIKQAINILAKQFIFEKDIQRASSLSEKLLNTSYAYSFDMLGEAALTYEDADLYFQNYKNAINVIGNSNSTQQHSISIKLSALHPRYERKKITLLEKELLPKLFELIEMARICKVDVCFDAEEADRLNLSLLLVNKILE</sequence>
<organism evidence="4">
    <name type="scientific">marine metagenome</name>
    <dbReference type="NCBI Taxonomy" id="408172"/>
    <lineage>
        <taxon>unclassified sequences</taxon>
        <taxon>metagenomes</taxon>
        <taxon>ecological metagenomes</taxon>
    </lineage>
</organism>
<evidence type="ECO:0000313" key="4">
    <source>
        <dbReference type="EMBL" id="SVB68539.1"/>
    </source>
</evidence>
<dbReference type="Pfam" id="PF01619">
    <property type="entry name" value="Pro_dh"/>
    <property type="match status" value="1"/>
</dbReference>
<dbReference type="Gene3D" id="1.10.2060.10">
    <property type="entry name" value="PutA proline dehydrogenase (PRODH), domain 2"/>
    <property type="match status" value="1"/>
</dbReference>
<feature type="non-terminal residue" evidence="4">
    <location>
        <position position="291"/>
    </location>
</feature>
<dbReference type="InterPro" id="IPR002872">
    <property type="entry name" value="Proline_DH_dom"/>
</dbReference>
<dbReference type="InterPro" id="IPR024089">
    <property type="entry name" value="PRODH_PutA_dom_I/II"/>
</dbReference>
<gene>
    <name evidence="4" type="ORF">METZ01_LOCUS221393</name>
</gene>
<dbReference type="EMBL" id="UINC01052796">
    <property type="protein sequence ID" value="SVB68539.1"/>
    <property type="molecule type" value="Genomic_DNA"/>
</dbReference>
<feature type="domain" description="Proline dehydrogenase PutA" evidence="3">
    <location>
        <begin position="55"/>
        <end position="165"/>
    </location>
</feature>
<dbReference type="SUPFAM" id="SSF51730">
    <property type="entry name" value="FAD-linked oxidoreductase"/>
    <property type="match status" value="1"/>
</dbReference>
<reference evidence="4" key="1">
    <citation type="submission" date="2018-05" db="EMBL/GenBank/DDBJ databases">
        <authorList>
            <person name="Lanie J.A."/>
            <person name="Ng W.-L."/>
            <person name="Kazmierczak K.M."/>
            <person name="Andrzejewski T.M."/>
            <person name="Davidsen T.M."/>
            <person name="Wayne K.J."/>
            <person name="Tettelin H."/>
            <person name="Glass J.I."/>
            <person name="Rusch D."/>
            <person name="Podicherti R."/>
            <person name="Tsui H.-C.T."/>
            <person name="Winkler M.E."/>
        </authorList>
    </citation>
    <scope>NUCLEOTIDE SEQUENCE</scope>
</reference>
<dbReference type="GO" id="GO:0003842">
    <property type="term" value="F:L-glutamate gamma-semialdehyde dehydrogenase activity"/>
    <property type="evidence" value="ECO:0007669"/>
    <property type="project" value="InterPro"/>
</dbReference>
<evidence type="ECO:0000256" key="1">
    <source>
        <dbReference type="ARBA" id="ARBA00023002"/>
    </source>
</evidence>
<name>A0A382G0Y9_9ZZZZ</name>
<proteinExistence type="predicted"/>
<dbReference type="Gene3D" id="3.20.20.220">
    <property type="match status" value="1"/>
</dbReference>
<evidence type="ECO:0000259" key="2">
    <source>
        <dbReference type="Pfam" id="PF01619"/>
    </source>
</evidence>
<dbReference type="AlphaFoldDB" id="A0A382G0Y9"/>
<dbReference type="InterPro" id="IPR029041">
    <property type="entry name" value="FAD-linked_oxidoreductase-like"/>
</dbReference>
<accession>A0A382G0Y9</accession>
<dbReference type="SUPFAM" id="SSF81935">
    <property type="entry name" value="N-terminal domain of bifunctional PutA protein"/>
    <property type="match status" value="1"/>
</dbReference>
<feature type="domain" description="Proline dehydrogenase" evidence="2">
    <location>
        <begin position="179"/>
        <end position="290"/>
    </location>
</feature>
<evidence type="ECO:0008006" key="5">
    <source>
        <dbReference type="Google" id="ProtNLM"/>
    </source>
</evidence>